<keyword evidence="4" id="KW-0472">Membrane</keyword>
<gene>
    <name evidence="5" type="ORF">QR98_0022620</name>
</gene>
<evidence type="ECO:0000256" key="4">
    <source>
        <dbReference type="SAM" id="Phobius"/>
    </source>
</evidence>
<feature type="compositionally biased region" description="Basic residues" evidence="3">
    <location>
        <begin position="882"/>
        <end position="893"/>
    </location>
</feature>
<reference evidence="5 6" key="1">
    <citation type="journal article" date="2015" name="Parasit. Vectors">
        <title>Draft genome of the scabies mite.</title>
        <authorList>
            <person name="Rider S.D.Jr."/>
            <person name="Morgan M.S."/>
            <person name="Arlian L.G."/>
        </authorList>
    </citation>
    <scope>NUCLEOTIDE SEQUENCE [LARGE SCALE GENOMIC DNA]</scope>
    <source>
        <strain evidence="5">Arlian Lab</strain>
    </source>
</reference>
<name>A0A131ZYT7_SARSC</name>
<evidence type="ECO:0000256" key="1">
    <source>
        <dbReference type="ARBA" id="ARBA00022614"/>
    </source>
</evidence>
<feature type="transmembrane region" description="Helical" evidence="4">
    <location>
        <begin position="681"/>
        <end position="705"/>
    </location>
</feature>
<dbReference type="Pfam" id="PF13855">
    <property type="entry name" value="LRR_8"/>
    <property type="match status" value="2"/>
</dbReference>
<evidence type="ECO:0000313" key="6">
    <source>
        <dbReference type="Proteomes" id="UP000616769"/>
    </source>
</evidence>
<dbReference type="SMART" id="SM00369">
    <property type="entry name" value="LRR_TYP"/>
    <property type="match status" value="6"/>
</dbReference>
<accession>A0A131ZYT7</accession>
<dbReference type="PANTHER" id="PTHR24366">
    <property type="entry name" value="IG(IMMUNOGLOBULIN) AND LRR(LEUCINE RICH REPEAT) DOMAINS"/>
    <property type="match status" value="1"/>
</dbReference>
<dbReference type="AlphaFoldDB" id="A0A131ZYT7"/>
<dbReference type="Proteomes" id="UP000616769">
    <property type="component" value="Unassembled WGS sequence"/>
</dbReference>
<dbReference type="PROSITE" id="PS51450">
    <property type="entry name" value="LRR"/>
    <property type="match status" value="2"/>
</dbReference>
<dbReference type="VEuPathDB" id="VectorBase:SSCA000785"/>
<keyword evidence="1" id="KW-0433">Leucine-rich repeat</keyword>
<dbReference type="Gene3D" id="3.80.10.10">
    <property type="entry name" value="Ribonuclease Inhibitor"/>
    <property type="match status" value="2"/>
</dbReference>
<dbReference type="EMBL" id="JXLN01006348">
    <property type="protein sequence ID" value="KPM03827.1"/>
    <property type="molecule type" value="Genomic_DNA"/>
</dbReference>
<proteinExistence type="predicted"/>
<dbReference type="InterPro" id="IPR001611">
    <property type="entry name" value="Leu-rich_rpt"/>
</dbReference>
<evidence type="ECO:0000313" key="5">
    <source>
        <dbReference type="EMBL" id="KPM03827.1"/>
    </source>
</evidence>
<dbReference type="InterPro" id="IPR032675">
    <property type="entry name" value="LRR_dom_sf"/>
</dbReference>
<comment type="caution">
    <text evidence="5">The sequence shown here is derived from an EMBL/GenBank/DDBJ whole genome shotgun (WGS) entry which is preliminary data.</text>
</comment>
<dbReference type="SUPFAM" id="SSF52058">
    <property type="entry name" value="L domain-like"/>
    <property type="match status" value="1"/>
</dbReference>
<keyword evidence="2" id="KW-0677">Repeat</keyword>
<feature type="transmembrane region" description="Helical" evidence="4">
    <location>
        <begin position="41"/>
        <end position="58"/>
    </location>
</feature>
<evidence type="ECO:0000256" key="3">
    <source>
        <dbReference type="SAM" id="MobiDB-lite"/>
    </source>
</evidence>
<dbReference type="OrthoDB" id="6359842at2759"/>
<feature type="region of interest" description="Disordered" evidence="3">
    <location>
        <begin position="481"/>
        <end position="515"/>
    </location>
</feature>
<feature type="region of interest" description="Disordered" evidence="3">
    <location>
        <begin position="878"/>
        <end position="901"/>
    </location>
</feature>
<protein>
    <submittedName>
        <fullName evidence="5">Leucine rich repeat containing protein 6</fullName>
    </submittedName>
</protein>
<feature type="transmembrane region" description="Helical" evidence="4">
    <location>
        <begin position="952"/>
        <end position="970"/>
    </location>
</feature>
<keyword evidence="4" id="KW-1133">Transmembrane helix</keyword>
<organism evidence="5 6">
    <name type="scientific">Sarcoptes scabiei</name>
    <name type="common">Itch mite</name>
    <name type="synonym">Acarus scabiei</name>
    <dbReference type="NCBI Taxonomy" id="52283"/>
    <lineage>
        <taxon>Eukaryota</taxon>
        <taxon>Metazoa</taxon>
        <taxon>Ecdysozoa</taxon>
        <taxon>Arthropoda</taxon>
        <taxon>Chelicerata</taxon>
        <taxon>Arachnida</taxon>
        <taxon>Acari</taxon>
        <taxon>Acariformes</taxon>
        <taxon>Sarcoptiformes</taxon>
        <taxon>Astigmata</taxon>
        <taxon>Psoroptidia</taxon>
        <taxon>Sarcoptoidea</taxon>
        <taxon>Sarcoptidae</taxon>
        <taxon>Sarcoptinae</taxon>
        <taxon>Sarcoptes</taxon>
    </lineage>
</organism>
<evidence type="ECO:0000256" key="2">
    <source>
        <dbReference type="ARBA" id="ARBA00022737"/>
    </source>
</evidence>
<sequence length="971" mass="110967">MKLIEINLLNHHHNRNPQHHPHHRHHFEFSDRNRYRYRNQYHYLFILILVNLLLLVQSQCPWPRTPSHVSLHSDCVCGYSNVRRLSVQCSPMANFTQLLEVLNSPKIQKLSIDLLYINNASGLSVLPRNAFKDLDILQLHLTNTFLERIDRDAFVGLEDKLQSLTLQNTGLREFPSPIKRLRSLQTLDLSNNRISRIRPRTFEDLGRLTTLRLAFNNDLQLDRDAFGGLERSLKNLNLKGINLKSIPSAILNLTDLAFLDLAQNKIEDIKPRMFRRHHLLTALSLERNMIRSLHPETFLGLNESLSSLSLLNNMLVEFPLLALSRLTGLRVLDLGFNLIRQLPEQAFRSNELLTLLALDGNPLRTLSFQTFKHLNHSLRGLSVGGKHFECDCKIRWLAEWSLEYSLQITSRERNPQFCSKPSFLRNKPFSHIHLDDFVCQTASSESSFSSSSSVGFKSGTSFVHIVPIKDNSITDRNELIVNGDDNSNQQQQHHITNTSSKEDNFKSKKQNPQQTATKVIGSLRLIDVRYQNNNTVTVRWELLNGRQESTNGYQILYRYFGSKEFFRTEPLQSRTKQYVLDRFIKPNELLIVCVIDIDDTILSNVDYDEEGENAIPYGQCREMNTREPIIKKTLLNGSSSTIRNNHIGPVQSNPSQPKLSTSSSFGSLYPSLKRLNEIDKIVIGVSAAVCLFIIIAVLIFSCCFYRSSAKDSPLRTLTTNAHCLSTKSLSPLARSSFDHDWETVSVYSTKSIPRARITSPFASARQQTNELFNSDTIRSRLSNGYKHPVSRYIGSTLPLQPKSYTSHWIDGYMHHYPSVNNLPAITFGTTVTANGGGVFGGLNPFNSNGFQQPKSQSQFHLDSYPEITSMNVGNRLTERNLNRSKSKSRKNRQPKSSQIHNRHSKIIAEVMEVVIVFYYHQAQRIRINLKTNTILIINGTIKIIKQIMRYKAITISMILNTTTTILIIIFI</sequence>
<keyword evidence="4" id="KW-0812">Transmembrane</keyword>
<feature type="compositionally biased region" description="Polar residues" evidence="3">
    <location>
        <begin position="484"/>
        <end position="499"/>
    </location>
</feature>
<dbReference type="InterPro" id="IPR003591">
    <property type="entry name" value="Leu-rich_rpt_typical-subtyp"/>
</dbReference>